<protein>
    <submittedName>
        <fullName evidence="1">Uncharacterized protein</fullName>
    </submittedName>
</protein>
<dbReference type="EMBL" id="LAZR01000292">
    <property type="protein sequence ID" value="KKN76618.1"/>
    <property type="molecule type" value="Genomic_DNA"/>
</dbReference>
<reference evidence="1" key="1">
    <citation type="journal article" date="2015" name="Nature">
        <title>Complex archaea that bridge the gap between prokaryotes and eukaryotes.</title>
        <authorList>
            <person name="Spang A."/>
            <person name="Saw J.H."/>
            <person name="Jorgensen S.L."/>
            <person name="Zaremba-Niedzwiedzka K."/>
            <person name="Martijn J."/>
            <person name="Lind A.E."/>
            <person name="van Eijk R."/>
            <person name="Schleper C."/>
            <person name="Guy L."/>
            <person name="Ettema T.J."/>
        </authorList>
    </citation>
    <scope>NUCLEOTIDE SEQUENCE</scope>
</reference>
<evidence type="ECO:0000313" key="1">
    <source>
        <dbReference type="EMBL" id="KKN76618.1"/>
    </source>
</evidence>
<accession>A0A0F9WEC7</accession>
<comment type="caution">
    <text evidence="1">The sequence shown here is derived from an EMBL/GenBank/DDBJ whole genome shotgun (WGS) entry which is preliminary data.</text>
</comment>
<proteinExistence type="predicted"/>
<sequence length="49" mass="5870">MTEFREDASDFSRSGICDLTRKEPSNFNMEKRCTYECENCKKLKKELKE</sequence>
<organism evidence="1">
    <name type="scientific">marine sediment metagenome</name>
    <dbReference type="NCBI Taxonomy" id="412755"/>
    <lineage>
        <taxon>unclassified sequences</taxon>
        <taxon>metagenomes</taxon>
        <taxon>ecological metagenomes</taxon>
    </lineage>
</organism>
<name>A0A0F9WEC7_9ZZZZ</name>
<gene>
    <name evidence="1" type="ORF">LCGC14_0368150</name>
</gene>
<dbReference type="AlphaFoldDB" id="A0A0F9WEC7"/>